<reference evidence="2" key="1">
    <citation type="submission" date="2019-02" db="EMBL/GenBank/DDBJ databases">
        <authorList>
            <person name="Gruber-Vodicka R. H."/>
            <person name="Seah K. B. B."/>
        </authorList>
    </citation>
    <scope>NUCLEOTIDE SEQUENCE</scope>
    <source>
        <strain evidence="2">BECK_S312</strain>
        <strain evidence="3">BECK_S426</strain>
    </source>
</reference>
<evidence type="ECO:0000313" key="3">
    <source>
        <dbReference type="EMBL" id="VFK33119.1"/>
    </source>
</evidence>
<gene>
    <name evidence="2" type="ORF">BECKLPF1236A_GA0070988_101944</name>
    <name evidence="3" type="ORF">BECKLPF1236C_GA0070990_101924</name>
</gene>
<organism evidence="2">
    <name type="scientific">Candidatus Kentrum sp. LPFa</name>
    <dbReference type="NCBI Taxonomy" id="2126335"/>
    <lineage>
        <taxon>Bacteria</taxon>
        <taxon>Pseudomonadati</taxon>
        <taxon>Pseudomonadota</taxon>
        <taxon>Gammaproteobacteria</taxon>
        <taxon>Candidatus Kentrum</taxon>
    </lineage>
</organism>
<sequence length="60" mass="6694">MTEIHTQVVSGSNSAFTLRGLPSFTDPGVDAPAHSATVPEPRIDRYPLRGKPLRYERPFR</sequence>
<accession>A0A450WML4</accession>
<feature type="region of interest" description="Disordered" evidence="1">
    <location>
        <begin position="27"/>
        <end position="46"/>
    </location>
</feature>
<name>A0A450WML4_9GAMM</name>
<dbReference type="EMBL" id="CAADFM010000194">
    <property type="protein sequence ID" value="VFK18286.1"/>
    <property type="molecule type" value="Genomic_DNA"/>
</dbReference>
<evidence type="ECO:0000256" key="1">
    <source>
        <dbReference type="SAM" id="MobiDB-lite"/>
    </source>
</evidence>
<dbReference type="EMBL" id="CAADFP010000192">
    <property type="protein sequence ID" value="VFK33119.1"/>
    <property type="molecule type" value="Genomic_DNA"/>
</dbReference>
<evidence type="ECO:0000313" key="2">
    <source>
        <dbReference type="EMBL" id="VFK18286.1"/>
    </source>
</evidence>
<protein>
    <submittedName>
        <fullName evidence="2">Uncharacterized protein</fullName>
    </submittedName>
</protein>
<dbReference type="AlphaFoldDB" id="A0A450WML4"/>
<proteinExistence type="predicted"/>